<feature type="region of interest" description="Disordered" evidence="1">
    <location>
        <begin position="105"/>
        <end position="152"/>
    </location>
</feature>
<reference evidence="4" key="2">
    <citation type="submission" date="2020-08" db="EMBL/GenBank/DDBJ databases">
        <title>Plant Genome Project.</title>
        <authorList>
            <person name="Zhang R.-G."/>
        </authorList>
    </citation>
    <scope>NUCLEOTIDE SEQUENCE</scope>
    <source>
        <strain evidence="4">Huo1</strain>
        <tissue evidence="4">Leaf</tissue>
    </source>
</reference>
<keyword evidence="5" id="KW-1185">Reference proteome</keyword>
<sequence>MANNDERDYLRLPSFFKRFSEETSMDELRLPPEFVAAHGQELPFDCRLVMARGRQWPVRLLRIASGCHFHVGWAQFRIHNRIVHEDLLTFTLVDVGVFQVKRYKGGSGCPPQSDVEPVDDEFSDNSYTEDVDTSDDYEPSETEVDTSDDDDYASDAGVLEDDGCPTFTVTLSRANISRTLEIPFAVWQRHIRMAALFDPVYFNVDGETWLVKLAHSASKIWVKRGWRRFKEANRLAVGHRCHFKLIDRNEIIFYVWFDRT</sequence>
<reference evidence="4" key="1">
    <citation type="submission" date="2018-01" db="EMBL/GenBank/DDBJ databases">
        <authorList>
            <person name="Mao J.F."/>
        </authorList>
    </citation>
    <scope>NUCLEOTIDE SEQUENCE</scope>
    <source>
        <strain evidence="4">Huo1</strain>
        <tissue evidence="4">Leaf</tissue>
    </source>
</reference>
<dbReference type="GO" id="GO:0003677">
    <property type="term" value="F:DNA binding"/>
    <property type="evidence" value="ECO:0007669"/>
    <property type="project" value="InterPro"/>
</dbReference>
<feature type="domain" description="TF-B3" evidence="2">
    <location>
        <begin position="203"/>
        <end position="260"/>
    </location>
</feature>
<dbReference type="EMBL" id="PNBA02000003">
    <property type="protein sequence ID" value="KAG6430292.1"/>
    <property type="molecule type" value="Genomic_DNA"/>
</dbReference>
<organism evidence="4">
    <name type="scientific">Salvia splendens</name>
    <name type="common">Scarlet sage</name>
    <dbReference type="NCBI Taxonomy" id="180675"/>
    <lineage>
        <taxon>Eukaryota</taxon>
        <taxon>Viridiplantae</taxon>
        <taxon>Streptophyta</taxon>
        <taxon>Embryophyta</taxon>
        <taxon>Tracheophyta</taxon>
        <taxon>Spermatophyta</taxon>
        <taxon>Magnoliopsida</taxon>
        <taxon>eudicotyledons</taxon>
        <taxon>Gunneridae</taxon>
        <taxon>Pentapetalae</taxon>
        <taxon>asterids</taxon>
        <taxon>lamiids</taxon>
        <taxon>Lamiales</taxon>
        <taxon>Lamiaceae</taxon>
        <taxon>Nepetoideae</taxon>
        <taxon>Mentheae</taxon>
        <taxon>Salviinae</taxon>
        <taxon>Salvia</taxon>
        <taxon>Salvia subgen. Calosphace</taxon>
        <taxon>core Calosphace</taxon>
    </lineage>
</organism>
<evidence type="ECO:0000313" key="5">
    <source>
        <dbReference type="Proteomes" id="UP000298416"/>
    </source>
</evidence>
<gene>
    <name evidence="4" type="ORF">SASPL_108356</name>
    <name evidence="3" type="ORF">SASPL_118536</name>
</gene>
<dbReference type="AlphaFoldDB" id="A0A8X9A5B0"/>
<proteinExistence type="predicted"/>
<evidence type="ECO:0000313" key="3">
    <source>
        <dbReference type="EMBL" id="KAG6421976.1"/>
    </source>
</evidence>
<dbReference type="Proteomes" id="UP000298416">
    <property type="component" value="Unassembled WGS sequence"/>
</dbReference>
<dbReference type="CDD" id="cd10017">
    <property type="entry name" value="B3_DNA"/>
    <property type="match status" value="2"/>
</dbReference>
<feature type="compositionally biased region" description="Acidic residues" evidence="1">
    <location>
        <begin position="116"/>
        <end position="152"/>
    </location>
</feature>
<evidence type="ECO:0000256" key="1">
    <source>
        <dbReference type="SAM" id="MobiDB-lite"/>
    </source>
</evidence>
<dbReference type="InterPro" id="IPR003340">
    <property type="entry name" value="B3_DNA-bd"/>
</dbReference>
<dbReference type="PROSITE" id="PS50863">
    <property type="entry name" value="B3"/>
    <property type="match status" value="2"/>
</dbReference>
<comment type="caution">
    <text evidence="4">The sequence shown here is derived from an EMBL/GenBank/DDBJ whole genome shotgun (WGS) entry which is preliminary data.</text>
</comment>
<evidence type="ECO:0000313" key="4">
    <source>
        <dbReference type="EMBL" id="KAG6430292.1"/>
    </source>
</evidence>
<dbReference type="InterPro" id="IPR050655">
    <property type="entry name" value="Plant_B3_domain"/>
</dbReference>
<accession>A0A8X9A5B0</accession>
<dbReference type="PANTHER" id="PTHR31920">
    <property type="entry name" value="B3 DOMAIN-CONTAINING"/>
    <property type="match status" value="1"/>
</dbReference>
<protein>
    <recommendedName>
        <fullName evidence="2">TF-B3 domain-containing protein</fullName>
    </recommendedName>
</protein>
<feature type="domain" description="TF-B3" evidence="2">
    <location>
        <begin position="13"/>
        <end position="106"/>
    </location>
</feature>
<dbReference type="OrthoDB" id="623918at2759"/>
<dbReference type="EMBL" id="PNBA02000006">
    <property type="protein sequence ID" value="KAG6421976.1"/>
    <property type="molecule type" value="Genomic_DNA"/>
</dbReference>
<dbReference type="PANTHER" id="PTHR31920:SF122">
    <property type="entry name" value="B3 DOMAIN-CONTAINING PROTEIN REM23"/>
    <property type="match status" value="1"/>
</dbReference>
<evidence type="ECO:0000259" key="2">
    <source>
        <dbReference type="PROSITE" id="PS50863"/>
    </source>
</evidence>
<dbReference type="Pfam" id="PF02362">
    <property type="entry name" value="B3"/>
    <property type="match status" value="2"/>
</dbReference>
<name>A0A8X9A5B0_SALSN</name>
<dbReference type="SMART" id="SM01019">
    <property type="entry name" value="B3"/>
    <property type="match status" value="2"/>
</dbReference>